<dbReference type="InterPro" id="IPR028148">
    <property type="entry name" value="Imm74"/>
</dbReference>
<accession>A0A6B8KIS7</accession>
<evidence type="ECO:0008006" key="4">
    <source>
        <dbReference type="Google" id="ProtNLM"/>
    </source>
</evidence>
<keyword evidence="3" id="KW-1185">Reference proteome</keyword>
<evidence type="ECO:0000256" key="1">
    <source>
        <dbReference type="SAM" id="Coils"/>
    </source>
</evidence>
<gene>
    <name evidence="2" type="ORF">H2LOC_012400</name>
</gene>
<dbReference type="EMBL" id="CP046052">
    <property type="protein sequence ID" value="QGM46430.1"/>
    <property type="molecule type" value="Genomic_DNA"/>
</dbReference>
<evidence type="ECO:0000313" key="2">
    <source>
        <dbReference type="EMBL" id="QGM46430.1"/>
    </source>
</evidence>
<dbReference type="AlphaFoldDB" id="A0A6B8KIS7"/>
<dbReference type="Proteomes" id="UP000309061">
    <property type="component" value="Chromosome"/>
</dbReference>
<dbReference type="OrthoDB" id="8455499at2"/>
<evidence type="ECO:0000313" key="3">
    <source>
        <dbReference type="Proteomes" id="UP000309061"/>
    </source>
</evidence>
<dbReference type="Pfam" id="PF15603">
    <property type="entry name" value="Imm74"/>
    <property type="match status" value="1"/>
</dbReference>
<feature type="coiled-coil region" evidence="1">
    <location>
        <begin position="57"/>
        <end position="84"/>
    </location>
</feature>
<sequence>MARRGVGVEVEITEGAIRVRSAGRVLTIANAPPPPDVEEDIDFYVLLDEIAHWDAPDDDQEIEVAELQKILEAIERQVEKHGLNIVFE</sequence>
<dbReference type="KEGG" id="mhey:H2LOC_012400"/>
<keyword evidence="1" id="KW-0175">Coiled coil</keyword>
<organism evidence="2 3">
    <name type="scientific">Methylocystis heyeri</name>
    <dbReference type="NCBI Taxonomy" id="391905"/>
    <lineage>
        <taxon>Bacteria</taxon>
        <taxon>Pseudomonadati</taxon>
        <taxon>Pseudomonadota</taxon>
        <taxon>Alphaproteobacteria</taxon>
        <taxon>Hyphomicrobiales</taxon>
        <taxon>Methylocystaceae</taxon>
        <taxon>Methylocystis</taxon>
    </lineage>
</organism>
<proteinExistence type="predicted"/>
<protein>
    <recommendedName>
        <fullName evidence="4">Immunity protein 74</fullName>
    </recommendedName>
</protein>
<name>A0A6B8KIS7_9HYPH</name>
<dbReference type="RefSeq" id="WP_136496670.1">
    <property type="nucleotide sequence ID" value="NZ_CP046052.1"/>
</dbReference>
<reference evidence="2 3" key="1">
    <citation type="submission" date="2019-11" db="EMBL/GenBank/DDBJ databases">
        <title>The genome sequence of Methylocystis heyeri.</title>
        <authorList>
            <person name="Oshkin I.Y."/>
            <person name="Miroshnikov K."/>
            <person name="Dedysh S.N."/>
        </authorList>
    </citation>
    <scope>NUCLEOTIDE SEQUENCE [LARGE SCALE GENOMIC DNA]</scope>
    <source>
        <strain evidence="2 3">H2</strain>
    </source>
</reference>